<sequence length="21" mass="2603">MPRVRFNSINAFYSVIRTFRK</sequence>
<reference evidence="1" key="1">
    <citation type="journal article" date="2004" name="Virus Genes">
        <title>A short insert in the leader sequence of RNA 3L, a long variant of Alfalfa mosaic virus RNA3, introduces two unidentified reading frames.</title>
        <authorList>
            <person name="Jayasena K.W."/>
            <person name="Randles J.W."/>
        </authorList>
    </citation>
    <scope>NUCLEOTIDE SEQUENCE</scope>
    <source>
        <strain evidence="1">N20</strain>
    </source>
</reference>
<accession>Q8V5Y0</accession>
<proteinExistence type="predicted"/>
<name>Q8V5Y0_AMV</name>
<evidence type="ECO:0000313" key="1">
    <source>
        <dbReference type="EMBL" id="AAL73142.1"/>
    </source>
</evidence>
<protein>
    <submittedName>
        <fullName evidence="1">Uncharacterized protein</fullName>
    </submittedName>
</protein>
<dbReference type="EMBL" id="AF332998">
    <property type="protein sequence ID" value="AAL73142.1"/>
    <property type="molecule type" value="Genomic_RNA"/>
</dbReference>
<organism evidence="1">
    <name type="scientific">Alfalfa mosaic virus</name>
    <name type="common">AMV</name>
    <dbReference type="NCBI Taxonomy" id="12321"/>
    <lineage>
        <taxon>Viruses</taxon>
        <taxon>Riboviria</taxon>
        <taxon>Orthornavirae</taxon>
        <taxon>Kitrinoviricota</taxon>
        <taxon>Alsuviricetes</taxon>
        <taxon>Martellivirales</taxon>
        <taxon>Bromoviridae</taxon>
        <taxon>Alfamovirus</taxon>
    </lineage>
</organism>